<keyword evidence="9" id="KW-0399">Innate immunity</keyword>
<keyword evidence="5" id="KW-0963">Cytoplasm</keyword>
<evidence type="ECO:0000256" key="22">
    <source>
        <dbReference type="ARBA" id="ARBA00076006"/>
    </source>
</evidence>
<proteinExistence type="inferred from homology"/>
<evidence type="ECO:0000256" key="16">
    <source>
        <dbReference type="ARBA" id="ARBA00022859"/>
    </source>
</evidence>
<keyword evidence="12" id="KW-0547">Nucleotide-binding</keyword>
<evidence type="ECO:0000256" key="21">
    <source>
        <dbReference type="ARBA" id="ARBA00068351"/>
    </source>
</evidence>
<evidence type="ECO:0000256" key="1">
    <source>
        <dbReference type="ARBA" id="ARBA00001946"/>
    </source>
</evidence>
<evidence type="ECO:0000313" key="26">
    <source>
        <dbReference type="Proteomes" id="UP000230750"/>
    </source>
</evidence>
<organism evidence="25 26">
    <name type="scientific">Stichopus japonicus</name>
    <name type="common">Sea cucumber</name>
    <dbReference type="NCBI Taxonomy" id="307972"/>
    <lineage>
        <taxon>Eukaryota</taxon>
        <taxon>Metazoa</taxon>
        <taxon>Echinodermata</taxon>
        <taxon>Eleutherozoa</taxon>
        <taxon>Echinozoa</taxon>
        <taxon>Holothuroidea</taxon>
        <taxon>Aspidochirotacea</taxon>
        <taxon>Aspidochirotida</taxon>
        <taxon>Stichopodidae</taxon>
        <taxon>Apostichopus</taxon>
    </lineage>
</organism>
<comment type="caution">
    <text evidence="25">The sequence shown here is derived from an EMBL/GenBank/DDBJ whole genome shotgun (WGS) entry which is preliminary data.</text>
</comment>
<keyword evidence="16" id="KW-0391">Immunity</keyword>
<evidence type="ECO:0000256" key="3">
    <source>
        <dbReference type="ARBA" id="ARBA00009196"/>
    </source>
</evidence>
<dbReference type="Pfam" id="PF01163">
    <property type="entry name" value="RIO1"/>
    <property type="match status" value="1"/>
</dbReference>
<evidence type="ECO:0000256" key="17">
    <source>
        <dbReference type="ARBA" id="ARBA00023118"/>
    </source>
</evidence>
<reference evidence="25 26" key="1">
    <citation type="journal article" date="2017" name="PLoS Biol.">
        <title>The sea cucumber genome provides insights into morphological evolution and visceral regeneration.</title>
        <authorList>
            <person name="Zhang X."/>
            <person name="Sun L."/>
            <person name="Yuan J."/>
            <person name="Sun Y."/>
            <person name="Gao Y."/>
            <person name="Zhang L."/>
            <person name="Li S."/>
            <person name="Dai H."/>
            <person name="Hamel J.F."/>
            <person name="Liu C."/>
            <person name="Yu Y."/>
            <person name="Liu S."/>
            <person name="Lin W."/>
            <person name="Guo K."/>
            <person name="Jin S."/>
            <person name="Xu P."/>
            <person name="Storey K.B."/>
            <person name="Huan P."/>
            <person name="Zhang T."/>
            <person name="Zhou Y."/>
            <person name="Zhang J."/>
            <person name="Lin C."/>
            <person name="Li X."/>
            <person name="Xing L."/>
            <person name="Huo D."/>
            <person name="Sun M."/>
            <person name="Wang L."/>
            <person name="Mercier A."/>
            <person name="Li F."/>
            <person name="Yang H."/>
            <person name="Xiang J."/>
        </authorList>
    </citation>
    <scope>NUCLEOTIDE SEQUENCE [LARGE SCALE GENOMIC DNA]</scope>
    <source>
        <strain evidence="25">Shaxun</strain>
        <tissue evidence="25">Muscle</tissue>
    </source>
</reference>
<comment type="catalytic activity">
    <reaction evidence="18">
        <text>L-threonyl-[protein] + ATP = O-phospho-L-threonyl-[protein] + ADP + H(+)</text>
        <dbReference type="Rhea" id="RHEA:46608"/>
        <dbReference type="Rhea" id="RHEA-COMP:11060"/>
        <dbReference type="Rhea" id="RHEA-COMP:11605"/>
        <dbReference type="ChEBI" id="CHEBI:15378"/>
        <dbReference type="ChEBI" id="CHEBI:30013"/>
        <dbReference type="ChEBI" id="CHEBI:30616"/>
        <dbReference type="ChEBI" id="CHEBI:61977"/>
        <dbReference type="ChEBI" id="CHEBI:456216"/>
        <dbReference type="EC" id="2.7.11.1"/>
    </reaction>
</comment>
<evidence type="ECO:0000259" key="24">
    <source>
        <dbReference type="SMART" id="SM00090"/>
    </source>
</evidence>
<protein>
    <recommendedName>
        <fullName evidence="21">Serine/threonine-protein kinase RIO3</fullName>
        <ecNumber evidence="4">2.7.11.1</ecNumber>
    </recommendedName>
    <alternativeName>
        <fullName evidence="22">RIO kinase 3</fullName>
    </alternativeName>
</protein>
<evidence type="ECO:0000256" key="15">
    <source>
        <dbReference type="ARBA" id="ARBA00022842"/>
    </source>
</evidence>
<comment type="similarity">
    <text evidence="3">Belongs to the protein kinase superfamily. RIO-type Ser/Thr kinase family.</text>
</comment>
<evidence type="ECO:0000256" key="23">
    <source>
        <dbReference type="SAM" id="Phobius"/>
    </source>
</evidence>
<accession>A0A2G8L098</accession>
<keyword evidence="26" id="KW-1185">Reference proteome</keyword>
<keyword evidence="15" id="KW-0460">Magnesium</keyword>
<comment type="subunit">
    <text evidence="20">Interacts with CASP10. Interacts with IRF3; RIOK3 probably mediates the interaction of TBK1 with IRF3. Associated with 40S pre-ribosomal particles.</text>
</comment>
<dbReference type="AlphaFoldDB" id="A0A2G8L098"/>
<dbReference type="GO" id="GO:0005737">
    <property type="term" value="C:cytoplasm"/>
    <property type="evidence" value="ECO:0007669"/>
    <property type="project" value="UniProtKB-SubCell"/>
</dbReference>
<evidence type="ECO:0000256" key="7">
    <source>
        <dbReference type="ARBA" id="ARBA00022527"/>
    </source>
</evidence>
<dbReference type="FunFam" id="3.30.200.20:FF:000200">
    <property type="entry name" value="Serine/threonine-protein kinase RIO3"/>
    <property type="match status" value="1"/>
</dbReference>
<dbReference type="GO" id="GO:0042254">
    <property type="term" value="P:ribosome biogenesis"/>
    <property type="evidence" value="ECO:0007669"/>
    <property type="project" value="UniProtKB-KW"/>
</dbReference>
<evidence type="ECO:0000256" key="9">
    <source>
        <dbReference type="ARBA" id="ARBA00022588"/>
    </source>
</evidence>
<gene>
    <name evidence="25" type="ORF">BSL78_09445</name>
</gene>
<dbReference type="SMART" id="SM00090">
    <property type="entry name" value="RIO"/>
    <property type="match status" value="1"/>
</dbReference>
<comment type="subcellular location">
    <subcellularLocation>
        <location evidence="2">Cytoplasm</location>
    </subcellularLocation>
</comment>
<comment type="cofactor">
    <cofactor evidence="1">
        <name>Mg(2+)</name>
        <dbReference type="ChEBI" id="CHEBI:18420"/>
    </cofactor>
</comment>
<evidence type="ECO:0000256" key="12">
    <source>
        <dbReference type="ARBA" id="ARBA00022741"/>
    </source>
</evidence>
<keyword evidence="13 25" id="KW-0418">Kinase</keyword>
<dbReference type="PANTHER" id="PTHR45723">
    <property type="entry name" value="SERINE/THREONINE-PROTEIN KINASE RIO1"/>
    <property type="match status" value="1"/>
</dbReference>
<name>A0A2G8L098_STIJA</name>
<evidence type="ECO:0000256" key="13">
    <source>
        <dbReference type="ARBA" id="ARBA00022777"/>
    </source>
</evidence>
<evidence type="ECO:0000256" key="19">
    <source>
        <dbReference type="ARBA" id="ARBA00048679"/>
    </source>
</evidence>
<dbReference type="InterPro" id="IPR018934">
    <property type="entry name" value="RIO_dom"/>
</dbReference>
<feature type="transmembrane region" description="Helical" evidence="23">
    <location>
        <begin position="183"/>
        <end position="205"/>
    </location>
</feature>
<keyword evidence="10" id="KW-0808">Transferase</keyword>
<dbReference type="GO" id="GO:0004674">
    <property type="term" value="F:protein serine/threonine kinase activity"/>
    <property type="evidence" value="ECO:0007669"/>
    <property type="project" value="UniProtKB-KW"/>
</dbReference>
<evidence type="ECO:0000256" key="11">
    <source>
        <dbReference type="ARBA" id="ARBA00022723"/>
    </source>
</evidence>
<dbReference type="GO" id="GO:0051607">
    <property type="term" value="P:defense response to virus"/>
    <property type="evidence" value="ECO:0007669"/>
    <property type="project" value="UniProtKB-KW"/>
</dbReference>
<keyword evidence="23" id="KW-1133">Transmembrane helix</keyword>
<keyword evidence="23" id="KW-0472">Membrane</keyword>
<evidence type="ECO:0000256" key="5">
    <source>
        <dbReference type="ARBA" id="ARBA00022490"/>
    </source>
</evidence>
<keyword evidence="17" id="KW-0051">Antiviral defense</keyword>
<dbReference type="InterPro" id="IPR000687">
    <property type="entry name" value="RIO_kinase"/>
</dbReference>
<evidence type="ECO:0000256" key="14">
    <source>
        <dbReference type="ARBA" id="ARBA00022840"/>
    </source>
</evidence>
<evidence type="ECO:0000256" key="8">
    <source>
        <dbReference type="ARBA" id="ARBA00022553"/>
    </source>
</evidence>
<keyword evidence="14" id="KW-0067">ATP-binding</keyword>
<feature type="transmembrane region" description="Helical" evidence="23">
    <location>
        <begin position="157"/>
        <end position="177"/>
    </location>
</feature>
<dbReference type="Proteomes" id="UP000230750">
    <property type="component" value="Unassembled WGS sequence"/>
</dbReference>
<keyword evidence="8" id="KW-0597">Phosphoprotein</keyword>
<feature type="domain" description="RIO kinase" evidence="24">
    <location>
        <begin position="2"/>
        <end position="170"/>
    </location>
</feature>
<keyword evidence="11" id="KW-0479">Metal-binding</keyword>
<evidence type="ECO:0000256" key="4">
    <source>
        <dbReference type="ARBA" id="ARBA00012513"/>
    </source>
</evidence>
<dbReference type="GO" id="GO:0045087">
    <property type="term" value="P:innate immune response"/>
    <property type="evidence" value="ECO:0007669"/>
    <property type="project" value="UniProtKB-KW"/>
</dbReference>
<dbReference type="Gene3D" id="3.30.200.20">
    <property type="entry name" value="Phosphorylase Kinase, domain 1"/>
    <property type="match status" value="1"/>
</dbReference>
<dbReference type="EMBL" id="MRZV01000277">
    <property type="protein sequence ID" value="PIK53678.1"/>
    <property type="molecule type" value="Genomic_DNA"/>
</dbReference>
<evidence type="ECO:0000256" key="10">
    <source>
        <dbReference type="ARBA" id="ARBA00022679"/>
    </source>
</evidence>
<keyword evidence="23" id="KW-0812">Transmembrane</keyword>
<dbReference type="InterPro" id="IPR051272">
    <property type="entry name" value="RIO-type_Ser/Thr_kinase"/>
</dbReference>
<evidence type="ECO:0000256" key="18">
    <source>
        <dbReference type="ARBA" id="ARBA00047899"/>
    </source>
</evidence>
<dbReference type="EC" id="2.7.11.1" evidence="4"/>
<evidence type="ECO:0000256" key="2">
    <source>
        <dbReference type="ARBA" id="ARBA00004496"/>
    </source>
</evidence>
<sequence length="210" mass="24035">MAVDPRTRILLFKLVNGGILESINGTISTGKEAVVIHASGGRLDQQIVPVECALKVFKTTLNEFKNRQKYIKDDYRFKDRFSKQNPRRTIRMWAEKEMHNLNRMREAGIRTPDVILLKKHILVMTFIGENQKAAPKLKMYHCPLLTNKLLMSNVWRFTLLFTHETIVLFGTSIYSLIKLCSKWLVLSLNPLVTTVVWSVSSVVNAGGFQS</sequence>
<dbReference type="STRING" id="307972.A0A2G8L098"/>
<dbReference type="OrthoDB" id="205248at2759"/>
<keyword evidence="6" id="KW-0690">Ribosome biogenesis</keyword>
<dbReference type="GO" id="GO:0005524">
    <property type="term" value="F:ATP binding"/>
    <property type="evidence" value="ECO:0007669"/>
    <property type="project" value="UniProtKB-KW"/>
</dbReference>
<dbReference type="GO" id="GO:0046872">
    <property type="term" value="F:metal ion binding"/>
    <property type="evidence" value="ECO:0007669"/>
    <property type="project" value="UniProtKB-KW"/>
</dbReference>
<keyword evidence="7" id="KW-0723">Serine/threonine-protein kinase</keyword>
<comment type="catalytic activity">
    <reaction evidence="19">
        <text>L-seryl-[protein] + ATP = O-phospho-L-seryl-[protein] + ADP + H(+)</text>
        <dbReference type="Rhea" id="RHEA:17989"/>
        <dbReference type="Rhea" id="RHEA-COMP:9863"/>
        <dbReference type="Rhea" id="RHEA-COMP:11604"/>
        <dbReference type="ChEBI" id="CHEBI:15378"/>
        <dbReference type="ChEBI" id="CHEBI:29999"/>
        <dbReference type="ChEBI" id="CHEBI:30616"/>
        <dbReference type="ChEBI" id="CHEBI:83421"/>
        <dbReference type="ChEBI" id="CHEBI:456216"/>
        <dbReference type="EC" id="2.7.11.1"/>
    </reaction>
</comment>
<evidence type="ECO:0000256" key="6">
    <source>
        <dbReference type="ARBA" id="ARBA00022517"/>
    </source>
</evidence>
<evidence type="ECO:0000313" key="25">
    <source>
        <dbReference type="EMBL" id="PIK53678.1"/>
    </source>
</evidence>
<evidence type="ECO:0000256" key="20">
    <source>
        <dbReference type="ARBA" id="ARBA00064322"/>
    </source>
</evidence>